<evidence type="ECO:0000313" key="7">
    <source>
        <dbReference type="Proteomes" id="UP000018766"/>
    </source>
</evidence>
<dbReference type="PATRIC" id="fig|1414851.3.peg.313"/>
<sequence length="169" mass="19344">MEKYIDLMDLVRLGHEVHQQNPLSRFLRLTEDLPEQTDENQVSWSIKGHQKPHGPALVKLSITANPRLQCQRCMKLFNYDVASEVELQVVTSERAFNADVSESGEIDNDAYEKILANKPVDMLALVEDELILSLPYIPKHDICPELAEMPEDNLEKRPSPFAVLEKLKH</sequence>
<evidence type="ECO:0000256" key="4">
    <source>
        <dbReference type="ARBA" id="ARBA00022517"/>
    </source>
</evidence>
<dbReference type="EMBL" id="AYSV01000009">
    <property type="protein sequence ID" value="ETD72891.1"/>
    <property type="molecule type" value="Genomic_DNA"/>
</dbReference>
<proteinExistence type="inferred from homology"/>
<dbReference type="InterPro" id="IPR039255">
    <property type="entry name" value="YceD_bac"/>
</dbReference>
<gene>
    <name evidence="6" type="ORF">V757_01460</name>
</gene>
<evidence type="ECO:0000256" key="2">
    <source>
        <dbReference type="ARBA" id="ARBA00010740"/>
    </source>
</evidence>
<dbReference type="GO" id="GO:0005829">
    <property type="term" value="C:cytosol"/>
    <property type="evidence" value="ECO:0007669"/>
    <property type="project" value="TreeGrafter"/>
</dbReference>
<comment type="similarity">
    <text evidence="2">Belongs to the DUF177 domain family.</text>
</comment>
<accession>V8G9U7</accession>
<dbReference type="AlphaFoldDB" id="V8G9U7"/>
<keyword evidence="7" id="KW-1185">Reference proteome</keyword>
<keyword evidence="6" id="KW-0689">Ribosomal protein</keyword>
<evidence type="ECO:0000256" key="5">
    <source>
        <dbReference type="ARBA" id="ARBA00031841"/>
    </source>
</evidence>
<evidence type="ECO:0000256" key="3">
    <source>
        <dbReference type="ARBA" id="ARBA00015716"/>
    </source>
</evidence>
<name>V8G9U7_9BURK</name>
<dbReference type="Proteomes" id="UP000018766">
    <property type="component" value="Unassembled WGS sequence"/>
</dbReference>
<evidence type="ECO:0000256" key="1">
    <source>
        <dbReference type="ARBA" id="ARBA00002868"/>
    </source>
</evidence>
<reference evidence="6 7" key="1">
    <citation type="submission" date="2013-11" db="EMBL/GenBank/DDBJ databases">
        <title>Genomic analysis of Pelistega sp. HM-7.</title>
        <authorList>
            <person name="Kumbhare S.V."/>
            <person name="Shetty S.A."/>
            <person name="Sharma O."/>
            <person name="Dhotre D.P."/>
        </authorList>
    </citation>
    <scope>NUCLEOTIDE SEQUENCE [LARGE SCALE GENOMIC DNA]</scope>
    <source>
        <strain evidence="6 7">HM-7</strain>
    </source>
</reference>
<organism evidence="6 7">
    <name type="scientific">Pelistega indica</name>
    <dbReference type="NCBI Taxonomy" id="1414851"/>
    <lineage>
        <taxon>Bacteria</taxon>
        <taxon>Pseudomonadati</taxon>
        <taxon>Pseudomonadota</taxon>
        <taxon>Betaproteobacteria</taxon>
        <taxon>Burkholderiales</taxon>
        <taxon>Alcaligenaceae</taxon>
        <taxon>Pelistega</taxon>
    </lineage>
</organism>
<comment type="caution">
    <text evidence="6">The sequence shown here is derived from an EMBL/GenBank/DDBJ whole genome shotgun (WGS) entry which is preliminary data.</text>
</comment>
<dbReference type="Pfam" id="PF02620">
    <property type="entry name" value="YceD"/>
    <property type="match status" value="1"/>
</dbReference>
<keyword evidence="6" id="KW-0687">Ribonucleoprotein</keyword>
<dbReference type="PANTHER" id="PTHR38099">
    <property type="entry name" value="LARGE RIBOSOMAL RNA SUBUNIT ACCUMULATION PROTEIN YCED"/>
    <property type="match status" value="1"/>
</dbReference>
<dbReference type="PANTHER" id="PTHR38099:SF1">
    <property type="entry name" value="LARGE RIBOSOMAL RNA SUBUNIT ACCUMULATION PROTEIN YCED"/>
    <property type="match status" value="1"/>
</dbReference>
<comment type="function">
    <text evidence="1">Plays a role in synthesis, processing and/or stability of 23S rRNA.</text>
</comment>
<evidence type="ECO:0000313" key="6">
    <source>
        <dbReference type="EMBL" id="ETD72891.1"/>
    </source>
</evidence>
<protein>
    <recommendedName>
        <fullName evidence="3">Large ribosomal RNA subunit accumulation protein YceD</fullName>
    </recommendedName>
    <alternativeName>
        <fullName evidence="5">23S rRNA accumulation protein YceD</fullName>
    </alternativeName>
</protein>
<keyword evidence="4" id="KW-0690">Ribosome biogenesis</keyword>
<dbReference type="GO" id="GO:0005840">
    <property type="term" value="C:ribosome"/>
    <property type="evidence" value="ECO:0007669"/>
    <property type="project" value="UniProtKB-KW"/>
</dbReference>
<dbReference type="RefSeq" id="WP_023949145.1">
    <property type="nucleotide sequence ID" value="NZ_AYSV01000009.1"/>
</dbReference>
<dbReference type="GO" id="GO:0042254">
    <property type="term" value="P:ribosome biogenesis"/>
    <property type="evidence" value="ECO:0007669"/>
    <property type="project" value="UniProtKB-KW"/>
</dbReference>
<dbReference type="InterPro" id="IPR003772">
    <property type="entry name" value="YceD"/>
</dbReference>